<accession>A0A845PXK6</accession>
<comment type="caution">
    <text evidence="2">The sequence shown here is derived from an EMBL/GenBank/DDBJ whole genome shotgun (WGS) entry which is preliminary data.</text>
</comment>
<dbReference type="EMBL" id="JAAABJ010000595">
    <property type="protein sequence ID" value="NAW51671.1"/>
    <property type="molecule type" value="Genomic_DNA"/>
</dbReference>
<evidence type="ECO:0000313" key="2">
    <source>
        <dbReference type="EMBL" id="NAW51671.1"/>
    </source>
</evidence>
<dbReference type="Pfam" id="PF14129">
    <property type="entry name" value="DUF4296"/>
    <property type="match status" value="1"/>
</dbReference>
<protein>
    <submittedName>
        <fullName evidence="2">DUF4296 domain-containing protein</fullName>
    </submittedName>
</protein>
<name>A0A845PXK6_9FLAO</name>
<reference evidence="2 3" key="1">
    <citation type="submission" date="2019-11" db="EMBL/GenBank/DDBJ databases">
        <title>Characterization of Elizabethkingia argenteiflava sp. nov., isolated from inner surface of Soybean Pods.</title>
        <authorList>
            <person name="Mo S."/>
        </authorList>
    </citation>
    <scope>NUCLEOTIDE SEQUENCE [LARGE SCALE GENOMIC DNA]</scope>
    <source>
        <strain evidence="2 3">YB22</strain>
    </source>
</reference>
<organism evidence="2 3">
    <name type="scientific">Elizabethkingia argenteiflava</name>
    <dbReference type="NCBI Taxonomy" id="2681556"/>
    <lineage>
        <taxon>Bacteria</taxon>
        <taxon>Pseudomonadati</taxon>
        <taxon>Bacteroidota</taxon>
        <taxon>Flavobacteriia</taxon>
        <taxon>Flavobacteriales</taxon>
        <taxon>Weeksellaceae</taxon>
        <taxon>Elizabethkingia</taxon>
    </lineage>
</organism>
<keyword evidence="3" id="KW-1185">Reference proteome</keyword>
<dbReference type="AlphaFoldDB" id="A0A845PXK6"/>
<evidence type="ECO:0000313" key="3">
    <source>
        <dbReference type="Proteomes" id="UP000553459"/>
    </source>
</evidence>
<sequence length="117" mass="13543">MKPVIVYLCLICLLACSNVEEPKNLISKEEMSSIFVDMAIYEGTFNINPQADIKGVSKYILQEHKISGERFLTSYNYYLIQKELPAIFDKAEEKLMQKDPKLKAYIEKKNKETKVSK</sequence>
<dbReference type="Proteomes" id="UP000553459">
    <property type="component" value="Unassembled WGS sequence"/>
</dbReference>
<feature type="domain" description="DUF4296" evidence="1">
    <location>
        <begin position="22"/>
        <end position="98"/>
    </location>
</feature>
<gene>
    <name evidence="2" type="ORF">GNY06_09900</name>
</gene>
<dbReference type="InterPro" id="IPR025381">
    <property type="entry name" value="DUF4296"/>
</dbReference>
<evidence type="ECO:0000259" key="1">
    <source>
        <dbReference type="Pfam" id="PF14129"/>
    </source>
</evidence>
<dbReference type="RefSeq" id="WP_166519937.1">
    <property type="nucleotide sequence ID" value="NZ_JAAABJ010000595.1"/>
</dbReference>
<proteinExistence type="predicted"/>